<comment type="caution">
    <text evidence="2">The sequence shown here is derived from an EMBL/GenBank/DDBJ whole genome shotgun (WGS) entry which is preliminary data.</text>
</comment>
<proteinExistence type="predicted"/>
<accession>A0ABN0GXE8</accession>
<dbReference type="CDD" id="cd00093">
    <property type="entry name" value="HTH_XRE"/>
    <property type="match status" value="1"/>
</dbReference>
<gene>
    <name evidence="2" type="ORF">SRA_01382</name>
</gene>
<dbReference type="RefSeq" id="WP_003086783.1">
    <property type="nucleotide sequence ID" value="NZ_AJTZ01000003.1"/>
</dbReference>
<dbReference type="InterPro" id="IPR010057">
    <property type="entry name" value="Transcription_activator_Rgg_C"/>
</dbReference>
<dbReference type="InterPro" id="IPR053163">
    <property type="entry name" value="HTH-type_regulator_Rgg"/>
</dbReference>
<sequence length="287" mass="34010">MDQEQLMQLGELYRDLRIARGLKLKDVARENLSLSQLSRFENGQTMLTADKLLLAIEAIHMTFPEFSYAVNHYQETIYFKRSQQLAQLYNQHDIDGLKTMLEDIEGDEVFDVYEKLNKLVVKVALFNLDKSYQVPDDDKKLLVNYLYAIEEWTTYELYIFGNTMTALSNEDLIFLGKAFIERDKLYSSIPTHKLLSQQTLQNLSLVLLERREFYYTRYFISHLRQLITFQDIFTKINIDFYEKLLDHMETGATTMADLEQFIDRVKELADPIFPMFLRENLRQILEV</sequence>
<dbReference type="Pfam" id="PF01381">
    <property type="entry name" value="HTH_3"/>
    <property type="match status" value="1"/>
</dbReference>
<evidence type="ECO:0000313" key="2">
    <source>
        <dbReference type="EMBL" id="EJN94990.1"/>
    </source>
</evidence>
<evidence type="ECO:0000259" key="1">
    <source>
        <dbReference type="PROSITE" id="PS50943"/>
    </source>
</evidence>
<dbReference type="Gene3D" id="1.10.260.40">
    <property type="entry name" value="lambda repressor-like DNA-binding domains"/>
    <property type="match status" value="1"/>
</dbReference>
<dbReference type="Pfam" id="PF21259">
    <property type="entry name" value="Rgg_C"/>
    <property type="match status" value="1"/>
</dbReference>
<dbReference type="NCBIfam" id="TIGR01716">
    <property type="entry name" value="RGG_Cterm"/>
    <property type="match status" value="1"/>
</dbReference>
<dbReference type="SUPFAM" id="SSF47413">
    <property type="entry name" value="lambda repressor-like DNA-binding domains"/>
    <property type="match status" value="1"/>
</dbReference>
<dbReference type="InterPro" id="IPR001387">
    <property type="entry name" value="Cro/C1-type_HTH"/>
</dbReference>
<organism evidence="2 3">
    <name type="scientific">Streptococcus ratti FA-1 = DSM 20564</name>
    <dbReference type="NCBI Taxonomy" id="699248"/>
    <lineage>
        <taxon>Bacteria</taxon>
        <taxon>Bacillati</taxon>
        <taxon>Bacillota</taxon>
        <taxon>Bacilli</taxon>
        <taxon>Lactobacillales</taxon>
        <taxon>Streptococcaceae</taxon>
        <taxon>Streptococcus</taxon>
    </lineage>
</organism>
<dbReference type="Proteomes" id="UP000007815">
    <property type="component" value="Unassembled WGS sequence"/>
</dbReference>
<dbReference type="SMART" id="SM00530">
    <property type="entry name" value="HTH_XRE"/>
    <property type="match status" value="1"/>
</dbReference>
<feature type="domain" description="HTH cro/C1-type" evidence="1">
    <location>
        <begin position="14"/>
        <end position="66"/>
    </location>
</feature>
<dbReference type="EMBL" id="AJTZ01000003">
    <property type="protein sequence ID" value="EJN94990.1"/>
    <property type="molecule type" value="Genomic_DNA"/>
</dbReference>
<dbReference type="PANTHER" id="PTHR37038:SF12">
    <property type="entry name" value="TRANSCRIPTIONAL REGULATOR"/>
    <property type="match status" value="1"/>
</dbReference>
<evidence type="ECO:0000313" key="3">
    <source>
        <dbReference type="Proteomes" id="UP000007815"/>
    </source>
</evidence>
<protein>
    <submittedName>
        <fullName evidence="2">Transcriptional regulator MutR</fullName>
    </submittedName>
</protein>
<dbReference type="PANTHER" id="PTHR37038">
    <property type="entry name" value="TRANSCRIPTIONAL REGULATOR-RELATED"/>
    <property type="match status" value="1"/>
</dbReference>
<name>A0ABN0GXE8_STRRT</name>
<dbReference type="PROSITE" id="PS50943">
    <property type="entry name" value="HTH_CROC1"/>
    <property type="match status" value="1"/>
</dbReference>
<dbReference type="InterPro" id="IPR010982">
    <property type="entry name" value="Lambda_DNA-bd_dom_sf"/>
</dbReference>
<reference evidence="2 3" key="1">
    <citation type="submission" date="2009-12" db="EMBL/GenBank/DDBJ databases">
        <authorList>
            <person name="Lefebure T."/>
            <person name="Cornejo O.E."/>
            <person name="Pavinski Bitar P.D."/>
            <person name="Lang P."/>
            <person name="Stanhope M.J."/>
        </authorList>
    </citation>
    <scope>NUCLEOTIDE SEQUENCE [LARGE SCALE GENOMIC DNA]</scope>
    <source>
        <strain evidence="2 3">FA-1</strain>
    </source>
</reference>
<keyword evidence="3" id="KW-1185">Reference proteome</keyword>